<organism evidence="3 4">
    <name type="scientific">Terracoccus luteus</name>
    <dbReference type="NCBI Taxonomy" id="53356"/>
    <lineage>
        <taxon>Bacteria</taxon>
        <taxon>Bacillati</taxon>
        <taxon>Actinomycetota</taxon>
        <taxon>Actinomycetes</taxon>
        <taxon>Micrococcales</taxon>
        <taxon>Intrasporangiaceae</taxon>
        <taxon>Terracoccus</taxon>
    </lineage>
</organism>
<dbReference type="GO" id="GO:0070967">
    <property type="term" value="F:coenzyme F420 binding"/>
    <property type="evidence" value="ECO:0007669"/>
    <property type="project" value="TreeGrafter"/>
</dbReference>
<sequence>MPTDLPPEVAEFLARPNYATVSTLRKDGAPVSVPTWYLFEDGHVVLNMDAGRVRLQHLRRDPRVSLSAMDPADWITHVSLQGRVVSLTDDEGLVDIDRIATHYTGRPYAVRDRPRVTAVVEVERWHGWGKLREAE</sequence>
<dbReference type="PANTHER" id="PTHR35176">
    <property type="entry name" value="HEME OXYGENASE HI_0854-RELATED"/>
    <property type="match status" value="1"/>
</dbReference>
<dbReference type="EMBL" id="RBXT01000001">
    <property type="protein sequence ID" value="RKT79314.1"/>
    <property type="molecule type" value="Genomic_DNA"/>
</dbReference>
<dbReference type="InterPro" id="IPR019920">
    <property type="entry name" value="F420-binding_dom_put"/>
</dbReference>
<keyword evidence="4" id="KW-1185">Reference proteome</keyword>
<dbReference type="Gene3D" id="2.30.110.10">
    <property type="entry name" value="Electron Transport, Fmn-binding Protein, Chain A"/>
    <property type="match status" value="1"/>
</dbReference>
<dbReference type="GO" id="GO:0016627">
    <property type="term" value="F:oxidoreductase activity, acting on the CH-CH group of donors"/>
    <property type="evidence" value="ECO:0007669"/>
    <property type="project" value="TreeGrafter"/>
</dbReference>
<dbReference type="InterPro" id="IPR011576">
    <property type="entry name" value="Pyridox_Oxase_N"/>
</dbReference>
<dbReference type="PANTHER" id="PTHR35176:SF6">
    <property type="entry name" value="HEME OXYGENASE HI_0854-RELATED"/>
    <property type="match status" value="1"/>
</dbReference>
<accession>A0A495Y251</accession>
<evidence type="ECO:0000313" key="4">
    <source>
        <dbReference type="Proteomes" id="UP000278440"/>
    </source>
</evidence>
<comment type="caution">
    <text evidence="3">The sequence shown here is derived from an EMBL/GenBank/DDBJ whole genome shotgun (WGS) entry which is preliminary data.</text>
</comment>
<name>A0A495Y251_9MICO</name>
<dbReference type="NCBIfam" id="TIGR03618">
    <property type="entry name" value="Rv1155_F420"/>
    <property type="match status" value="1"/>
</dbReference>
<dbReference type="RefSeq" id="WP_121035387.1">
    <property type="nucleotide sequence ID" value="NZ_RBXT01000001.1"/>
</dbReference>
<dbReference type="AlphaFoldDB" id="A0A495Y251"/>
<reference evidence="3 4" key="1">
    <citation type="submission" date="2018-10" db="EMBL/GenBank/DDBJ databases">
        <title>Sequencing the genomes of 1000 actinobacteria strains.</title>
        <authorList>
            <person name="Klenk H.-P."/>
        </authorList>
    </citation>
    <scope>NUCLEOTIDE SEQUENCE [LARGE SCALE GENOMIC DNA]</scope>
    <source>
        <strain evidence="3 4">DSM 44267</strain>
    </source>
</reference>
<dbReference type="InterPro" id="IPR012349">
    <property type="entry name" value="Split_barrel_FMN-bd"/>
</dbReference>
<feature type="domain" description="Pyridoxamine 5'-phosphate oxidase N-terminal" evidence="2">
    <location>
        <begin position="5"/>
        <end position="128"/>
    </location>
</feature>
<dbReference type="GO" id="GO:0005829">
    <property type="term" value="C:cytosol"/>
    <property type="evidence" value="ECO:0007669"/>
    <property type="project" value="TreeGrafter"/>
</dbReference>
<evidence type="ECO:0000256" key="1">
    <source>
        <dbReference type="ARBA" id="ARBA00023002"/>
    </source>
</evidence>
<dbReference type="InterPro" id="IPR052019">
    <property type="entry name" value="F420H2_bilvrd_red/Heme_oxyg"/>
</dbReference>
<evidence type="ECO:0000259" key="2">
    <source>
        <dbReference type="Pfam" id="PF01243"/>
    </source>
</evidence>
<dbReference type="OrthoDB" id="162914at2"/>
<proteinExistence type="predicted"/>
<protein>
    <submittedName>
        <fullName evidence="3">PPOX class probable F420-dependent enzyme</fullName>
    </submittedName>
</protein>
<dbReference type="Pfam" id="PF01243">
    <property type="entry name" value="PNPOx_N"/>
    <property type="match status" value="1"/>
</dbReference>
<dbReference type="SUPFAM" id="SSF50475">
    <property type="entry name" value="FMN-binding split barrel"/>
    <property type="match status" value="1"/>
</dbReference>
<dbReference type="Proteomes" id="UP000278440">
    <property type="component" value="Unassembled WGS sequence"/>
</dbReference>
<evidence type="ECO:0000313" key="3">
    <source>
        <dbReference type="EMBL" id="RKT79314.1"/>
    </source>
</evidence>
<gene>
    <name evidence="3" type="ORF">DFJ68_2781</name>
</gene>
<keyword evidence="1" id="KW-0560">Oxidoreductase</keyword>